<organism evidence="3 4">
    <name type="scientific">Herbaspirillum chlorophenolicum</name>
    <dbReference type="NCBI Taxonomy" id="211589"/>
    <lineage>
        <taxon>Bacteria</taxon>
        <taxon>Pseudomonadati</taxon>
        <taxon>Pseudomonadota</taxon>
        <taxon>Betaproteobacteria</taxon>
        <taxon>Burkholderiales</taxon>
        <taxon>Oxalobacteraceae</taxon>
        <taxon>Herbaspirillum</taxon>
    </lineage>
</organism>
<keyword evidence="2" id="KW-1133">Transmembrane helix</keyword>
<proteinExistence type="predicted"/>
<dbReference type="PANTHER" id="PTHR35813:SF1">
    <property type="entry name" value="INNER MEMBRANE PROTEIN YBAN"/>
    <property type="match status" value="1"/>
</dbReference>
<keyword evidence="2" id="KW-0812">Transmembrane</keyword>
<evidence type="ECO:0000313" key="3">
    <source>
        <dbReference type="EMBL" id="MFJ3045972.1"/>
    </source>
</evidence>
<evidence type="ECO:0000256" key="2">
    <source>
        <dbReference type="SAM" id="Phobius"/>
    </source>
</evidence>
<dbReference type="RefSeq" id="WP_402699846.1">
    <property type="nucleotide sequence ID" value="NZ_JBIUZV010000004.1"/>
</dbReference>
<protein>
    <submittedName>
        <fullName evidence="3">YbaN family protein</fullName>
    </submittedName>
</protein>
<sequence length="163" mass="17667">MSGSAIPTTMGDPAQGHGMPPDSDGAAAKLAPAATRWLWLALAYASLGIGILAIFIPGIPTTEFILLSAWAAGKGSPRLQRWLENHPVFGAMIHHWRHGRVVARRAKLSASIMMSLCLVIMLLTIKHRWIIVIAAIGMTAGAIWMWSRPEQIVDRSADDDVPK</sequence>
<feature type="transmembrane region" description="Helical" evidence="2">
    <location>
        <begin position="37"/>
        <end position="56"/>
    </location>
</feature>
<keyword evidence="2" id="KW-0472">Membrane</keyword>
<dbReference type="InterPro" id="IPR007401">
    <property type="entry name" value="DUF454"/>
</dbReference>
<keyword evidence="4" id="KW-1185">Reference proteome</keyword>
<dbReference type="Proteomes" id="UP001617427">
    <property type="component" value="Unassembled WGS sequence"/>
</dbReference>
<dbReference type="PANTHER" id="PTHR35813">
    <property type="entry name" value="INNER MEMBRANE PROTEIN YBAN"/>
    <property type="match status" value="1"/>
</dbReference>
<feature type="transmembrane region" description="Helical" evidence="2">
    <location>
        <begin position="129"/>
        <end position="146"/>
    </location>
</feature>
<evidence type="ECO:0000256" key="1">
    <source>
        <dbReference type="SAM" id="MobiDB-lite"/>
    </source>
</evidence>
<feature type="region of interest" description="Disordered" evidence="1">
    <location>
        <begin position="1"/>
        <end position="25"/>
    </location>
</feature>
<comment type="caution">
    <text evidence="3">The sequence shown here is derived from an EMBL/GenBank/DDBJ whole genome shotgun (WGS) entry which is preliminary data.</text>
</comment>
<accession>A0ABW8EWZ3</accession>
<name>A0ABW8EWZ3_9BURK</name>
<gene>
    <name evidence="3" type="ORF">ACIPEN_09085</name>
</gene>
<evidence type="ECO:0000313" key="4">
    <source>
        <dbReference type="Proteomes" id="UP001617427"/>
    </source>
</evidence>
<dbReference type="Pfam" id="PF04304">
    <property type="entry name" value="DUF454"/>
    <property type="match status" value="1"/>
</dbReference>
<dbReference type="EMBL" id="JBIUZV010000004">
    <property type="protein sequence ID" value="MFJ3045972.1"/>
    <property type="molecule type" value="Genomic_DNA"/>
</dbReference>
<feature type="transmembrane region" description="Helical" evidence="2">
    <location>
        <begin position="106"/>
        <end position="123"/>
    </location>
</feature>
<reference evidence="3 4" key="1">
    <citation type="submission" date="2024-10" db="EMBL/GenBank/DDBJ databases">
        <title>The Natural Products Discovery Center: Release of the First 8490 Sequenced Strains for Exploring Actinobacteria Biosynthetic Diversity.</title>
        <authorList>
            <person name="Kalkreuter E."/>
            <person name="Kautsar S.A."/>
            <person name="Yang D."/>
            <person name="Bader C.D."/>
            <person name="Teijaro C.N."/>
            <person name="Fluegel L."/>
            <person name="Davis C.M."/>
            <person name="Simpson J.R."/>
            <person name="Lauterbach L."/>
            <person name="Steele A.D."/>
            <person name="Gui C."/>
            <person name="Meng S."/>
            <person name="Li G."/>
            <person name="Viehrig K."/>
            <person name="Ye F."/>
            <person name="Su P."/>
            <person name="Kiefer A.F."/>
            <person name="Nichols A."/>
            <person name="Cepeda A.J."/>
            <person name="Yan W."/>
            <person name="Fan B."/>
            <person name="Jiang Y."/>
            <person name="Adhikari A."/>
            <person name="Zheng C.-J."/>
            <person name="Schuster L."/>
            <person name="Cowan T.M."/>
            <person name="Smanski M.J."/>
            <person name="Chevrette M.G."/>
            <person name="De Carvalho L.P.S."/>
            <person name="Shen B."/>
        </authorList>
    </citation>
    <scope>NUCLEOTIDE SEQUENCE [LARGE SCALE GENOMIC DNA]</scope>
    <source>
        <strain evidence="3 4">NPDC087045</strain>
    </source>
</reference>